<dbReference type="EMBL" id="CP002454">
    <property type="protein sequence ID" value="ADV66320.1"/>
    <property type="molecule type" value="Genomic_DNA"/>
</dbReference>
<gene>
    <name evidence="2" type="ordered locus">Deima_0663</name>
</gene>
<accession>E8U5I1</accession>
<proteinExistence type="predicted"/>
<name>E8U5I1_DEIML</name>
<dbReference type="RefSeq" id="WP_013555825.1">
    <property type="nucleotide sequence ID" value="NC_014958.1"/>
</dbReference>
<dbReference type="AlphaFoldDB" id="E8U5I1"/>
<dbReference type="Proteomes" id="UP000008635">
    <property type="component" value="Chromosome"/>
</dbReference>
<dbReference type="Gene3D" id="2.60.120.1270">
    <property type="match status" value="1"/>
</dbReference>
<dbReference type="HOGENOM" id="CLU_796252_0_0_0"/>
<feature type="region of interest" description="Disordered" evidence="1">
    <location>
        <begin position="1"/>
        <end position="26"/>
    </location>
</feature>
<reference evidence="2 3" key="1">
    <citation type="journal article" date="2011" name="Stand. Genomic Sci.">
        <title>Complete genome sequence of Deinococcus maricopensis type strain (LB-34).</title>
        <authorList>
            <person name="Pukall R."/>
            <person name="Zeytun A."/>
            <person name="Lucas S."/>
            <person name="Lapidus A."/>
            <person name="Hammon N."/>
            <person name="Deshpande S."/>
            <person name="Nolan M."/>
            <person name="Cheng J.F."/>
            <person name="Pitluck S."/>
            <person name="Liolios K."/>
            <person name="Pagani I."/>
            <person name="Mikhailova N."/>
            <person name="Ivanova N."/>
            <person name="Mavromatis K."/>
            <person name="Pati A."/>
            <person name="Tapia R."/>
            <person name="Han C."/>
            <person name="Goodwin L."/>
            <person name="Chen A."/>
            <person name="Palaniappan K."/>
            <person name="Land M."/>
            <person name="Hauser L."/>
            <person name="Chang Y.J."/>
            <person name="Jeffries C.D."/>
            <person name="Brambilla E.M."/>
            <person name="Rohde M."/>
            <person name="Goker M."/>
            <person name="Detter J.C."/>
            <person name="Woyke T."/>
            <person name="Bristow J."/>
            <person name="Eisen J.A."/>
            <person name="Markowitz V."/>
            <person name="Hugenholtz P."/>
            <person name="Kyrpides N.C."/>
            <person name="Klenk H.P."/>
        </authorList>
    </citation>
    <scope>NUCLEOTIDE SEQUENCE [LARGE SCALE GENOMIC DNA]</scope>
    <source>
        <strain evidence="3">DSM 21211 / LMG 22137 / NRRL B-23946 / LB-34</strain>
    </source>
</reference>
<evidence type="ECO:0000256" key="1">
    <source>
        <dbReference type="SAM" id="MobiDB-lite"/>
    </source>
</evidence>
<dbReference type="eggNOG" id="ENOG503300E">
    <property type="taxonomic scope" value="Bacteria"/>
</dbReference>
<evidence type="ECO:0000313" key="3">
    <source>
        <dbReference type="Proteomes" id="UP000008635"/>
    </source>
</evidence>
<dbReference type="InterPro" id="IPR038682">
    <property type="entry name" value="YrpD-like_sf"/>
</dbReference>
<protein>
    <submittedName>
        <fullName evidence="2">Uncharacterized protein</fullName>
    </submittedName>
</protein>
<keyword evidence="3" id="KW-1185">Reference proteome</keyword>
<evidence type="ECO:0000313" key="2">
    <source>
        <dbReference type="EMBL" id="ADV66320.1"/>
    </source>
</evidence>
<dbReference type="STRING" id="709986.Deima_0663"/>
<reference evidence="3" key="2">
    <citation type="submission" date="2011-01" db="EMBL/GenBank/DDBJ databases">
        <title>The complete genome of Deinococcus maricopensis DSM 21211.</title>
        <authorList>
            <consortium name="US DOE Joint Genome Institute (JGI-PGF)"/>
            <person name="Lucas S."/>
            <person name="Copeland A."/>
            <person name="Lapidus A."/>
            <person name="Goodwin L."/>
            <person name="Pitluck S."/>
            <person name="Kyrpides N."/>
            <person name="Mavromatis K."/>
            <person name="Pagani I."/>
            <person name="Ivanova N."/>
            <person name="Ovchinnikova G."/>
            <person name="Zeytun A."/>
            <person name="Detter J.C."/>
            <person name="Han C."/>
            <person name="Land M."/>
            <person name="Hauser L."/>
            <person name="Markowitz V."/>
            <person name="Cheng J.-F."/>
            <person name="Hugenholtz P."/>
            <person name="Woyke T."/>
            <person name="Wu D."/>
            <person name="Pukall R."/>
            <person name="Gehrich-Schroeter G."/>
            <person name="Brambilla E."/>
            <person name="Klenk H.-P."/>
            <person name="Eisen J.A."/>
        </authorList>
    </citation>
    <scope>NUCLEOTIDE SEQUENCE [LARGE SCALE GENOMIC DNA]</scope>
    <source>
        <strain evidence="3">DSM 21211 / LMG 22137 / NRRL B-23946 / LB-34</strain>
    </source>
</reference>
<dbReference type="OrthoDB" id="57306at2"/>
<sequence length="348" mass="37097" precursor="true">MTLAPTRPRTPARRAARRDPLGPLLRTLPDAHREHVLLLRPDGTLTGTSRALQDAFTVVHVPALRAAADGPAGVFAGLLSIFTPRAGGRGVHVECQDEKSGPYRRVYSKPGYAYQASRVYLPTDTTGEMKEEKNAGHGDTAFVYMGGWGGRGGAVDAGFQHGRYGGGAQDDWAPFFLVQQVGAASAVTVARDKQASGAPWRLLAGQSASLKFWVSRVDGQPHVNMTAMGTTSVDHTQSTLTLSAPVDASFDWNPEGGANILKRMTTIGQTYGQQNLQSGSFMRGVRWSDSLIGQTEAAAHLWGADDTGGYCSFPDPKAPEGQRADGSGPKWTVQFVSAAEETDSVVLQ</sequence>
<organism evidence="2 3">
    <name type="scientific">Deinococcus maricopensis (strain DSM 21211 / LMG 22137 / NRRL B-23946 / LB-34)</name>
    <dbReference type="NCBI Taxonomy" id="709986"/>
    <lineage>
        <taxon>Bacteria</taxon>
        <taxon>Thermotogati</taxon>
        <taxon>Deinococcota</taxon>
        <taxon>Deinococci</taxon>
        <taxon>Deinococcales</taxon>
        <taxon>Deinococcaceae</taxon>
        <taxon>Deinococcus</taxon>
    </lineage>
</organism>
<dbReference type="KEGG" id="dmr:Deima_0663"/>